<name>A0A2P2PML4_RHIMU</name>
<feature type="compositionally biased region" description="Polar residues" evidence="1">
    <location>
        <begin position="16"/>
        <end position="26"/>
    </location>
</feature>
<organism evidence="2">
    <name type="scientific">Rhizophora mucronata</name>
    <name type="common">Asiatic mangrove</name>
    <dbReference type="NCBI Taxonomy" id="61149"/>
    <lineage>
        <taxon>Eukaryota</taxon>
        <taxon>Viridiplantae</taxon>
        <taxon>Streptophyta</taxon>
        <taxon>Embryophyta</taxon>
        <taxon>Tracheophyta</taxon>
        <taxon>Spermatophyta</taxon>
        <taxon>Magnoliopsida</taxon>
        <taxon>eudicotyledons</taxon>
        <taxon>Gunneridae</taxon>
        <taxon>Pentapetalae</taxon>
        <taxon>rosids</taxon>
        <taxon>fabids</taxon>
        <taxon>Malpighiales</taxon>
        <taxon>Rhizophoraceae</taxon>
        <taxon>Rhizophora</taxon>
    </lineage>
</organism>
<feature type="region of interest" description="Disordered" evidence="1">
    <location>
        <begin position="40"/>
        <end position="64"/>
    </location>
</feature>
<feature type="region of interest" description="Disordered" evidence="1">
    <location>
        <begin position="1"/>
        <end position="26"/>
    </location>
</feature>
<reference evidence="2" key="1">
    <citation type="submission" date="2018-02" db="EMBL/GenBank/DDBJ databases">
        <title>Rhizophora mucronata_Transcriptome.</title>
        <authorList>
            <person name="Meera S.P."/>
            <person name="Sreeshan A."/>
            <person name="Augustine A."/>
        </authorList>
    </citation>
    <scope>NUCLEOTIDE SEQUENCE</scope>
    <source>
        <tissue evidence="2">Leaf</tissue>
    </source>
</reference>
<dbReference type="EMBL" id="GGEC01075484">
    <property type="protein sequence ID" value="MBX55968.1"/>
    <property type="molecule type" value="Transcribed_RNA"/>
</dbReference>
<evidence type="ECO:0000313" key="2">
    <source>
        <dbReference type="EMBL" id="MBX55968.1"/>
    </source>
</evidence>
<dbReference type="AlphaFoldDB" id="A0A2P2PML4"/>
<protein>
    <submittedName>
        <fullName evidence="2">Uncharacterized protein</fullName>
    </submittedName>
</protein>
<feature type="compositionally biased region" description="Basic and acidic residues" evidence="1">
    <location>
        <begin position="48"/>
        <end position="61"/>
    </location>
</feature>
<accession>A0A2P2PML4</accession>
<proteinExistence type="predicted"/>
<evidence type="ECO:0000256" key="1">
    <source>
        <dbReference type="SAM" id="MobiDB-lite"/>
    </source>
</evidence>
<sequence length="99" mass="11242">MKSVLMSNEKDDNSSEETSTTKNGTQLWLETTAKVLHGSEIYHPNGDTSKEVQSSKKDKPTHPKYKTMKLSYTYQLTEQIFIMQHLTTSQGPMCGKSRL</sequence>